<evidence type="ECO:0000313" key="3">
    <source>
        <dbReference type="Proteomes" id="UP000790347"/>
    </source>
</evidence>
<reference evidence="2" key="1">
    <citation type="submission" date="2013-05" db="EMBL/GenBank/DDBJ databases">
        <authorList>
            <person name="Yim A.K.Y."/>
            <person name="Chan T.F."/>
            <person name="Ji K.M."/>
            <person name="Liu X.Y."/>
            <person name="Zhou J.W."/>
            <person name="Li R.Q."/>
            <person name="Yang K.Y."/>
            <person name="Li J."/>
            <person name="Li M."/>
            <person name="Law P.T.W."/>
            <person name="Wu Y.L."/>
            <person name="Cai Z.L."/>
            <person name="Qin H."/>
            <person name="Bao Y."/>
            <person name="Leung R.K.K."/>
            <person name="Ng P.K.S."/>
            <person name="Zou J."/>
            <person name="Zhong X.J."/>
            <person name="Ran P.X."/>
            <person name="Zhong N.S."/>
            <person name="Liu Z.G."/>
            <person name="Tsui S.K.W."/>
        </authorList>
    </citation>
    <scope>NUCLEOTIDE SEQUENCE</scope>
    <source>
        <strain evidence="2">Derf</strain>
        <tissue evidence="2">Whole organism</tissue>
    </source>
</reference>
<dbReference type="AlphaFoldDB" id="A0A922HY12"/>
<feature type="region of interest" description="Disordered" evidence="1">
    <location>
        <begin position="1"/>
        <end position="25"/>
    </location>
</feature>
<gene>
    <name evidence="2" type="ORF">DERF_009807</name>
</gene>
<dbReference type="EMBL" id="ASGP02000004">
    <property type="protein sequence ID" value="KAH9511339.1"/>
    <property type="molecule type" value="Genomic_DNA"/>
</dbReference>
<feature type="compositionally biased region" description="Polar residues" evidence="1">
    <location>
        <begin position="56"/>
        <end position="74"/>
    </location>
</feature>
<reference evidence="2" key="2">
    <citation type="journal article" date="2022" name="Res Sq">
        <title>Comparative Genomics Reveals Insights into the Divergent Evolution of Astigmatic Mites and Household Pest Adaptations.</title>
        <authorList>
            <person name="Xiong Q."/>
            <person name="Wan A.T.-Y."/>
            <person name="Liu X.-Y."/>
            <person name="Fung C.S.-H."/>
            <person name="Xiao X."/>
            <person name="Malainual N."/>
            <person name="Hou J."/>
            <person name="Wang L."/>
            <person name="Wang M."/>
            <person name="Yang K."/>
            <person name="Cui Y."/>
            <person name="Leung E."/>
            <person name="Nong W."/>
            <person name="Shin S.-K."/>
            <person name="Au S."/>
            <person name="Jeong K.Y."/>
            <person name="Chew F.T."/>
            <person name="Hui J."/>
            <person name="Leung T.F."/>
            <person name="Tungtrongchitr A."/>
            <person name="Zhong N."/>
            <person name="Liu Z."/>
            <person name="Tsui S."/>
        </authorList>
    </citation>
    <scope>NUCLEOTIDE SEQUENCE</scope>
    <source>
        <strain evidence="2">Derf</strain>
        <tissue evidence="2">Whole organism</tissue>
    </source>
</reference>
<feature type="compositionally biased region" description="Basic and acidic residues" evidence="1">
    <location>
        <begin position="85"/>
        <end position="95"/>
    </location>
</feature>
<comment type="caution">
    <text evidence="2">The sequence shown here is derived from an EMBL/GenBank/DDBJ whole genome shotgun (WGS) entry which is preliminary data.</text>
</comment>
<organism evidence="2 3">
    <name type="scientific">Dermatophagoides farinae</name>
    <name type="common">American house dust mite</name>
    <dbReference type="NCBI Taxonomy" id="6954"/>
    <lineage>
        <taxon>Eukaryota</taxon>
        <taxon>Metazoa</taxon>
        <taxon>Ecdysozoa</taxon>
        <taxon>Arthropoda</taxon>
        <taxon>Chelicerata</taxon>
        <taxon>Arachnida</taxon>
        <taxon>Acari</taxon>
        <taxon>Acariformes</taxon>
        <taxon>Sarcoptiformes</taxon>
        <taxon>Astigmata</taxon>
        <taxon>Psoroptidia</taxon>
        <taxon>Analgoidea</taxon>
        <taxon>Pyroglyphidae</taxon>
        <taxon>Dermatophagoidinae</taxon>
        <taxon>Dermatophagoides</taxon>
    </lineage>
</organism>
<dbReference type="Proteomes" id="UP000790347">
    <property type="component" value="Unassembled WGS sequence"/>
</dbReference>
<evidence type="ECO:0000313" key="2">
    <source>
        <dbReference type="EMBL" id="KAH9511339.1"/>
    </source>
</evidence>
<proteinExistence type="predicted"/>
<sequence>MSSIKKRKHPIVDDSGDDNDDNDRGENKLIQISKIHAKIRARKLAAGTVDIENDGKSTSKSPKITPPNQRNNILNYFKPKNIDSNAEKQSNEKVIETSTIK</sequence>
<name>A0A922HY12_DERFA</name>
<protein>
    <submittedName>
        <fullName evidence="2">Uncharacterized protein</fullName>
    </submittedName>
</protein>
<evidence type="ECO:0000256" key="1">
    <source>
        <dbReference type="SAM" id="MobiDB-lite"/>
    </source>
</evidence>
<feature type="region of interest" description="Disordered" evidence="1">
    <location>
        <begin position="52"/>
        <end position="101"/>
    </location>
</feature>
<accession>A0A922HY12</accession>
<keyword evidence="3" id="KW-1185">Reference proteome</keyword>